<feature type="binding site" evidence="4">
    <location>
        <position position="334"/>
    </location>
    <ligand>
        <name>S-adenosyl-L-methionine</name>
        <dbReference type="ChEBI" id="CHEBI:59789"/>
    </ligand>
</feature>
<dbReference type="EMBL" id="JBHTBW010000040">
    <property type="protein sequence ID" value="MFC7441864.1"/>
    <property type="molecule type" value="Genomic_DNA"/>
</dbReference>
<dbReference type="Pfam" id="PF01938">
    <property type="entry name" value="TRAM"/>
    <property type="match status" value="1"/>
</dbReference>
<evidence type="ECO:0000256" key="1">
    <source>
        <dbReference type="ARBA" id="ARBA00022603"/>
    </source>
</evidence>
<keyword evidence="2 4" id="KW-0808">Transferase</keyword>
<evidence type="ECO:0000256" key="3">
    <source>
        <dbReference type="ARBA" id="ARBA00022691"/>
    </source>
</evidence>
<keyword evidence="8" id="KW-1185">Reference proteome</keyword>
<dbReference type="PANTHER" id="PTHR11061:SF30">
    <property type="entry name" value="TRNA (URACIL(54)-C(5))-METHYLTRANSFERASE"/>
    <property type="match status" value="1"/>
</dbReference>
<dbReference type="PROSITE" id="PS01230">
    <property type="entry name" value="TRMA_1"/>
    <property type="match status" value="1"/>
</dbReference>
<dbReference type="RefSeq" id="WP_379865362.1">
    <property type="nucleotide sequence ID" value="NZ_JBHTBW010000040.1"/>
</dbReference>
<evidence type="ECO:0000259" key="6">
    <source>
        <dbReference type="PROSITE" id="PS50926"/>
    </source>
</evidence>
<feature type="active site" description="Nucleophile" evidence="4">
    <location>
        <position position="409"/>
    </location>
</feature>
<dbReference type="PROSITE" id="PS51687">
    <property type="entry name" value="SAM_MT_RNA_M5U"/>
    <property type="match status" value="1"/>
</dbReference>
<keyword evidence="3 4" id="KW-0949">S-adenosyl-L-methionine</keyword>
<dbReference type="PANTHER" id="PTHR11061">
    <property type="entry name" value="RNA M5U METHYLTRANSFERASE"/>
    <property type="match status" value="1"/>
</dbReference>
<dbReference type="SUPFAM" id="SSF53335">
    <property type="entry name" value="S-adenosyl-L-methionine-dependent methyltransferases"/>
    <property type="match status" value="1"/>
</dbReference>
<dbReference type="EC" id="2.1.1.190" evidence="7"/>
<dbReference type="InterPro" id="IPR002792">
    <property type="entry name" value="TRAM_dom"/>
</dbReference>
<sequence length="456" mass="50670">MVVQQGQVIQLEVTGQAHDGAGVGKYEGFTIFVPLAVPGETVKVQIELVKKNYARGKLLEILAAHPDRTEPTCPIYEECGGCQVQHLSYEAQLTYKRQQVIDHFARIGGLDEVPIRPVLGMKEPWRYRNKAQVPFGRRQGKVVAGFYAPGTHQIIDMDSCLIQHETNDEAIAKVKALADELDIPIYDEAKHTGVLRHVMVRVGFQTGEMMIVLVTNGEALPRRDELVKRLVEAFPRLTSLIQNINPKRTNVILGKKNKVLWGKSVIHDTIGEVKFAISPHSFYQVNPSQTKVLYDQVLRYAALTGEETVIDAYCGIGTIALYLAKHAKQVYGVEIVSEAIRDAKANAKLNGIKHVHFEVGAAETVMPRWLSQGIQPDVIVVDPPRKGCDPVLLKTVAGMGPERLVYVSCNSSTLARDAKILQELGYHVQEVQPVDMFPQTGHVECCALFVRKDNNQ</sequence>
<dbReference type="CDD" id="cd02440">
    <property type="entry name" value="AdoMet_MTases"/>
    <property type="match status" value="1"/>
</dbReference>
<evidence type="ECO:0000256" key="4">
    <source>
        <dbReference type="PROSITE-ProRule" id="PRU01024"/>
    </source>
</evidence>
<dbReference type="PROSITE" id="PS01231">
    <property type="entry name" value="TRMA_2"/>
    <property type="match status" value="1"/>
</dbReference>
<comment type="similarity">
    <text evidence="4">Belongs to the class I-like SAM-binding methyltransferase superfamily. RNA M5U methyltransferase family.</text>
</comment>
<dbReference type="InterPro" id="IPR030391">
    <property type="entry name" value="MeTrfase_TrmA_CS"/>
</dbReference>
<evidence type="ECO:0000313" key="7">
    <source>
        <dbReference type="EMBL" id="MFC7441864.1"/>
    </source>
</evidence>
<dbReference type="Gene3D" id="2.40.50.1070">
    <property type="match status" value="1"/>
</dbReference>
<dbReference type="GO" id="GO:0032259">
    <property type="term" value="P:methylation"/>
    <property type="evidence" value="ECO:0007669"/>
    <property type="project" value="UniProtKB-KW"/>
</dbReference>
<evidence type="ECO:0000256" key="2">
    <source>
        <dbReference type="ARBA" id="ARBA00022679"/>
    </source>
</evidence>
<dbReference type="Gene3D" id="3.40.50.150">
    <property type="entry name" value="Vaccinia Virus protein VP39"/>
    <property type="match status" value="1"/>
</dbReference>
<gene>
    <name evidence="7" type="primary">rlmD</name>
    <name evidence="7" type="ORF">ACFQNG_12250</name>
</gene>
<dbReference type="Pfam" id="PF05958">
    <property type="entry name" value="tRNA_U5-meth_tr"/>
    <property type="match status" value="1"/>
</dbReference>
<feature type="binding site" evidence="4">
    <location>
        <position position="284"/>
    </location>
    <ligand>
        <name>S-adenosyl-L-methionine</name>
        <dbReference type="ChEBI" id="CHEBI:59789"/>
    </ligand>
</feature>
<accession>A0ABW2RM08</accession>
<feature type="domain" description="TRAM" evidence="6">
    <location>
        <begin position="2"/>
        <end position="60"/>
    </location>
</feature>
<feature type="binding site" evidence="4">
    <location>
        <position position="382"/>
    </location>
    <ligand>
        <name>S-adenosyl-L-methionine</name>
        <dbReference type="ChEBI" id="CHEBI:59789"/>
    </ligand>
</feature>
<evidence type="ECO:0000256" key="5">
    <source>
        <dbReference type="PROSITE-ProRule" id="PRU10015"/>
    </source>
</evidence>
<dbReference type="PROSITE" id="PS50926">
    <property type="entry name" value="TRAM"/>
    <property type="match status" value="1"/>
</dbReference>
<dbReference type="InterPro" id="IPR029063">
    <property type="entry name" value="SAM-dependent_MTases_sf"/>
</dbReference>
<reference evidence="8" key="1">
    <citation type="journal article" date="2019" name="Int. J. Syst. Evol. Microbiol.">
        <title>The Global Catalogue of Microorganisms (GCM) 10K type strain sequencing project: providing services to taxonomists for standard genome sequencing and annotation.</title>
        <authorList>
            <consortium name="The Broad Institute Genomics Platform"/>
            <consortium name="The Broad Institute Genome Sequencing Center for Infectious Disease"/>
            <person name="Wu L."/>
            <person name="Ma J."/>
        </authorList>
    </citation>
    <scope>NUCLEOTIDE SEQUENCE [LARGE SCALE GENOMIC DNA]</scope>
    <source>
        <strain evidence="8">CGMCC 1.12942</strain>
    </source>
</reference>
<dbReference type="Proteomes" id="UP001596500">
    <property type="component" value="Unassembled WGS sequence"/>
</dbReference>
<dbReference type="Gene3D" id="2.40.50.140">
    <property type="entry name" value="Nucleic acid-binding proteins"/>
    <property type="match status" value="1"/>
</dbReference>
<name>A0ABW2RM08_9BACL</name>
<dbReference type="GO" id="GO:0008168">
    <property type="term" value="F:methyltransferase activity"/>
    <property type="evidence" value="ECO:0007669"/>
    <property type="project" value="UniProtKB-KW"/>
</dbReference>
<organism evidence="7 8">
    <name type="scientific">Laceyella putida</name>
    <dbReference type="NCBI Taxonomy" id="110101"/>
    <lineage>
        <taxon>Bacteria</taxon>
        <taxon>Bacillati</taxon>
        <taxon>Bacillota</taxon>
        <taxon>Bacilli</taxon>
        <taxon>Bacillales</taxon>
        <taxon>Thermoactinomycetaceae</taxon>
        <taxon>Laceyella</taxon>
    </lineage>
</organism>
<keyword evidence="1 4" id="KW-0489">Methyltransferase</keyword>
<dbReference type="SUPFAM" id="SSF50249">
    <property type="entry name" value="Nucleic acid-binding proteins"/>
    <property type="match status" value="1"/>
</dbReference>
<proteinExistence type="inferred from homology"/>
<evidence type="ECO:0000313" key="8">
    <source>
        <dbReference type="Proteomes" id="UP001596500"/>
    </source>
</evidence>
<feature type="active site" evidence="5">
    <location>
        <position position="409"/>
    </location>
</feature>
<dbReference type="InterPro" id="IPR010280">
    <property type="entry name" value="U5_MeTrfase_fam"/>
</dbReference>
<protein>
    <submittedName>
        <fullName evidence="7">23S rRNA (Uracil(1939)-C(5))-methyltransferase RlmD</fullName>
        <ecNumber evidence="7">2.1.1.190</ecNumber>
    </submittedName>
</protein>
<dbReference type="NCBIfam" id="TIGR00479">
    <property type="entry name" value="rumA"/>
    <property type="match status" value="1"/>
</dbReference>
<dbReference type="InterPro" id="IPR030390">
    <property type="entry name" value="MeTrfase_TrmA_AS"/>
</dbReference>
<feature type="binding site" evidence="4">
    <location>
        <position position="313"/>
    </location>
    <ligand>
        <name>S-adenosyl-L-methionine</name>
        <dbReference type="ChEBI" id="CHEBI:59789"/>
    </ligand>
</feature>
<dbReference type="InterPro" id="IPR012340">
    <property type="entry name" value="NA-bd_OB-fold"/>
</dbReference>
<comment type="caution">
    <text evidence="7">The sequence shown here is derived from an EMBL/GenBank/DDBJ whole genome shotgun (WGS) entry which is preliminary data.</text>
</comment>